<gene>
    <name evidence="4" type="ORF">ALECFALPRED_008192</name>
</gene>
<dbReference type="OrthoDB" id="4898680at2759"/>
<dbReference type="InterPro" id="IPR050613">
    <property type="entry name" value="Sec_Metabolite_Reg"/>
</dbReference>
<evidence type="ECO:0000256" key="2">
    <source>
        <dbReference type="ARBA" id="ARBA00023242"/>
    </source>
</evidence>
<name>A0A8H3PFN7_9LECA</name>
<dbReference type="PANTHER" id="PTHR31001:SF40">
    <property type="entry name" value="ZN(II)2CYS6 TRANSCRIPTION FACTOR (EUROFUNG)"/>
    <property type="match status" value="1"/>
</dbReference>
<organism evidence="4 5">
    <name type="scientific">Alectoria fallacina</name>
    <dbReference type="NCBI Taxonomy" id="1903189"/>
    <lineage>
        <taxon>Eukaryota</taxon>
        <taxon>Fungi</taxon>
        <taxon>Dikarya</taxon>
        <taxon>Ascomycota</taxon>
        <taxon>Pezizomycotina</taxon>
        <taxon>Lecanoromycetes</taxon>
        <taxon>OSLEUM clade</taxon>
        <taxon>Lecanoromycetidae</taxon>
        <taxon>Lecanorales</taxon>
        <taxon>Lecanorineae</taxon>
        <taxon>Parmeliaceae</taxon>
        <taxon>Alectoria</taxon>
    </lineage>
</organism>
<dbReference type="AlphaFoldDB" id="A0A8H3PFN7"/>
<dbReference type="GO" id="GO:0006351">
    <property type="term" value="P:DNA-templated transcription"/>
    <property type="evidence" value="ECO:0007669"/>
    <property type="project" value="InterPro"/>
</dbReference>
<dbReference type="GO" id="GO:0005634">
    <property type="term" value="C:nucleus"/>
    <property type="evidence" value="ECO:0007669"/>
    <property type="project" value="UniProtKB-SubCell"/>
</dbReference>
<dbReference type="GO" id="GO:0003677">
    <property type="term" value="F:DNA binding"/>
    <property type="evidence" value="ECO:0007669"/>
    <property type="project" value="InterPro"/>
</dbReference>
<keyword evidence="2" id="KW-0539">Nucleus</keyword>
<comment type="caution">
    <text evidence="4">The sequence shown here is derived from an EMBL/GenBank/DDBJ whole genome shotgun (WGS) entry which is preliminary data.</text>
</comment>
<evidence type="ECO:0000313" key="5">
    <source>
        <dbReference type="Proteomes" id="UP000664203"/>
    </source>
</evidence>
<dbReference type="CDD" id="cd12148">
    <property type="entry name" value="fungal_TF_MHR"/>
    <property type="match status" value="1"/>
</dbReference>
<accession>A0A8H3PFN7</accession>
<dbReference type="GO" id="GO:0008270">
    <property type="term" value="F:zinc ion binding"/>
    <property type="evidence" value="ECO:0007669"/>
    <property type="project" value="InterPro"/>
</dbReference>
<dbReference type="PANTHER" id="PTHR31001">
    <property type="entry name" value="UNCHARACTERIZED TRANSCRIPTIONAL REGULATORY PROTEIN"/>
    <property type="match status" value="1"/>
</dbReference>
<protein>
    <recommendedName>
        <fullName evidence="3">Xylanolytic transcriptional activator regulatory domain-containing protein</fullName>
    </recommendedName>
</protein>
<sequence>MSKHTVGDTEASMLDSEHGSLVNRVSSVGTEPIDWIGPNVHTHRPSADAEKIAGDQPAGYLGPTSYSAIFRENKLGETQEDFSTRPNAVLEEYDIAKPVAPEREKCNLESQHHIDQGIRILHRYPDRTICDRLLDRYFFVCDVMLPELTIRYCHETIWSTYGNYLKEPRTDERLSIMSRELCKNAMSPLPASSSTKEWTESFSGHKLRWEIVGNLFTIFGLSVMTVADWDPLFATDKDGGEWNKRQSGKKSRECGEACLALCNDIDCVNDFVIALMSATYALQCIYEGDTSQQVWRRHGGLASAITALGLHRETDLTYSPTTNISPSFMVSEFRRRLFCYVFITDKQLATFMGRPPALSRRYTTSQIPLDLSDDEIMAEGEELAVIRSKLDPNGWSTSGKMYTSTVCRAWMFMSLIRDEILEISLGPPLSAHEIQLRRDELKRRSEERYAQMPRELQWQPDDIERHRSMSAFQFSLQMALYQEFNLNRFLIDRLPDEGSFAVKQDLVDTARKMLDGILVLCANRDKLTNHAIGFVWAIVYTGIPSAAILSVELLKQSKFPQEWRVFLPRSETIQNLSVFIGALEWVRPSEGNYTLCIRMRKVIKRILDQVLDMPPPTSCPPENNAFHDAAPPDLAISSILGPQDEPDFLEWLNSVDWTRDMLQDAWT</sequence>
<evidence type="ECO:0000259" key="3">
    <source>
        <dbReference type="SMART" id="SM00906"/>
    </source>
</evidence>
<dbReference type="SMART" id="SM00906">
    <property type="entry name" value="Fungal_trans"/>
    <property type="match status" value="1"/>
</dbReference>
<proteinExistence type="predicted"/>
<reference evidence="4" key="1">
    <citation type="submission" date="2021-03" db="EMBL/GenBank/DDBJ databases">
        <authorList>
            <person name="Tagirdzhanova G."/>
        </authorList>
    </citation>
    <scope>NUCLEOTIDE SEQUENCE</scope>
</reference>
<keyword evidence="5" id="KW-1185">Reference proteome</keyword>
<dbReference type="Pfam" id="PF04082">
    <property type="entry name" value="Fungal_trans"/>
    <property type="match status" value="1"/>
</dbReference>
<evidence type="ECO:0000256" key="1">
    <source>
        <dbReference type="ARBA" id="ARBA00004123"/>
    </source>
</evidence>
<dbReference type="InterPro" id="IPR007219">
    <property type="entry name" value="XnlR_reg_dom"/>
</dbReference>
<dbReference type="Proteomes" id="UP000664203">
    <property type="component" value="Unassembled WGS sequence"/>
</dbReference>
<feature type="domain" description="Xylanolytic transcriptional activator regulatory" evidence="3">
    <location>
        <begin position="294"/>
        <end position="374"/>
    </location>
</feature>
<evidence type="ECO:0000313" key="4">
    <source>
        <dbReference type="EMBL" id="CAF9939603.1"/>
    </source>
</evidence>
<dbReference type="EMBL" id="CAJPDR010000557">
    <property type="protein sequence ID" value="CAF9939603.1"/>
    <property type="molecule type" value="Genomic_DNA"/>
</dbReference>
<comment type="subcellular location">
    <subcellularLocation>
        <location evidence="1">Nucleus</location>
    </subcellularLocation>
</comment>